<name>A0A381PNB6_9ZZZZ</name>
<dbReference type="HAMAP" id="MF_00337">
    <property type="entry name" value="Exonuc_7_S"/>
    <property type="match status" value="1"/>
</dbReference>
<dbReference type="PIRSF" id="PIRSF006488">
    <property type="entry name" value="Exonuc_VII_S"/>
    <property type="match status" value="1"/>
</dbReference>
<dbReference type="InterPro" id="IPR003761">
    <property type="entry name" value="Exonuc_VII_S"/>
</dbReference>
<dbReference type="GO" id="GO:0005829">
    <property type="term" value="C:cytosol"/>
    <property type="evidence" value="ECO:0007669"/>
    <property type="project" value="TreeGrafter"/>
</dbReference>
<dbReference type="InterPro" id="IPR037004">
    <property type="entry name" value="Exonuc_VII_ssu_sf"/>
</dbReference>
<dbReference type="AlphaFoldDB" id="A0A381PNB6"/>
<dbReference type="GO" id="GO:0006308">
    <property type="term" value="P:DNA catabolic process"/>
    <property type="evidence" value="ECO:0007669"/>
    <property type="project" value="InterPro"/>
</dbReference>
<keyword evidence="1" id="KW-0963">Cytoplasm</keyword>
<dbReference type="GO" id="GO:0008855">
    <property type="term" value="F:exodeoxyribonuclease VII activity"/>
    <property type="evidence" value="ECO:0007669"/>
    <property type="project" value="InterPro"/>
</dbReference>
<accession>A0A381PNB6</accession>
<evidence type="ECO:0000256" key="3">
    <source>
        <dbReference type="ARBA" id="ARBA00022801"/>
    </source>
</evidence>
<dbReference type="Pfam" id="PF02609">
    <property type="entry name" value="Exonuc_VII_S"/>
    <property type="match status" value="1"/>
</dbReference>
<evidence type="ECO:0000313" key="4">
    <source>
        <dbReference type="EMBL" id="SUZ67958.1"/>
    </source>
</evidence>
<dbReference type="Gene3D" id="1.10.287.1040">
    <property type="entry name" value="Exonuclease VII, small subunit"/>
    <property type="match status" value="1"/>
</dbReference>
<sequence>VSGKDPDFESALVELEALVAKMETGEFTLEESLVAFERGVELTRQCRSALEQAELRIRALMPDGSEAPIDEVDTDADG</sequence>
<keyword evidence="3" id="KW-0378">Hydrolase</keyword>
<dbReference type="EMBL" id="UINC01001027">
    <property type="protein sequence ID" value="SUZ67958.1"/>
    <property type="molecule type" value="Genomic_DNA"/>
</dbReference>
<dbReference type="NCBIfam" id="TIGR01280">
    <property type="entry name" value="xseB"/>
    <property type="match status" value="1"/>
</dbReference>
<organism evidence="4">
    <name type="scientific">marine metagenome</name>
    <dbReference type="NCBI Taxonomy" id="408172"/>
    <lineage>
        <taxon>unclassified sequences</taxon>
        <taxon>metagenomes</taxon>
        <taxon>ecological metagenomes</taxon>
    </lineage>
</organism>
<proteinExistence type="inferred from homology"/>
<dbReference type="GO" id="GO:0009318">
    <property type="term" value="C:exodeoxyribonuclease VII complex"/>
    <property type="evidence" value="ECO:0007669"/>
    <property type="project" value="InterPro"/>
</dbReference>
<reference evidence="4" key="1">
    <citation type="submission" date="2018-05" db="EMBL/GenBank/DDBJ databases">
        <authorList>
            <person name="Lanie J.A."/>
            <person name="Ng W.-L."/>
            <person name="Kazmierczak K.M."/>
            <person name="Andrzejewski T.M."/>
            <person name="Davidsen T.M."/>
            <person name="Wayne K.J."/>
            <person name="Tettelin H."/>
            <person name="Glass J.I."/>
            <person name="Rusch D."/>
            <person name="Podicherti R."/>
            <person name="Tsui H.-C.T."/>
            <person name="Winkler M.E."/>
        </authorList>
    </citation>
    <scope>NUCLEOTIDE SEQUENCE</scope>
</reference>
<dbReference type="SUPFAM" id="SSF116842">
    <property type="entry name" value="XseB-like"/>
    <property type="match status" value="1"/>
</dbReference>
<keyword evidence="2" id="KW-0540">Nuclease</keyword>
<dbReference type="PANTHER" id="PTHR34137:SF1">
    <property type="entry name" value="EXODEOXYRIBONUCLEASE 7 SMALL SUBUNIT"/>
    <property type="match status" value="1"/>
</dbReference>
<dbReference type="NCBIfam" id="NF002140">
    <property type="entry name" value="PRK00977.1-4"/>
    <property type="match status" value="1"/>
</dbReference>
<dbReference type="PANTHER" id="PTHR34137">
    <property type="entry name" value="EXODEOXYRIBONUCLEASE 7 SMALL SUBUNIT"/>
    <property type="match status" value="1"/>
</dbReference>
<evidence type="ECO:0000256" key="2">
    <source>
        <dbReference type="ARBA" id="ARBA00022722"/>
    </source>
</evidence>
<evidence type="ECO:0000256" key="1">
    <source>
        <dbReference type="ARBA" id="ARBA00022490"/>
    </source>
</evidence>
<protein>
    <submittedName>
        <fullName evidence="4">Uncharacterized protein</fullName>
    </submittedName>
</protein>
<gene>
    <name evidence="4" type="ORF">METZ01_LOCUS20812</name>
</gene>
<feature type="non-terminal residue" evidence="4">
    <location>
        <position position="1"/>
    </location>
</feature>